<gene>
    <name evidence="15" type="ORF">I5E68_00110</name>
</gene>
<dbReference type="Gene3D" id="2.40.170.20">
    <property type="entry name" value="TonB-dependent receptor, beta-barrel domain"/>
    <property type="match status" value="1"/>
</dbReference>
<dbReference type="PROSITE" id="PS01156">
    <property type="entry name" value="TONB_DEPENDENT_REC_2"/>
    <property type="match status" value="1"/>
</dbReference>
<dbReference type="InterPro" id="IPR037066">
    <property type="entry name" value="Plug_dom_sf"/>
</dbReference>
<evidence type="ECO:0000256" key="4">
    <source>
        <dbReference type="ARBA" id="ARBA00022692"/>
    </source>
</evidence>
<keyword evidence="7 9" id="KW-0472">Membrane</keyword>
<dbReference type="InterPro" id="IPR012910">
    <property type="entry name" value="Plug_dom"/>
</dbReference>
<dbReference type="AlphaFoldDB" id="A0A931H9D4"/>
<comment type="caution">
    <text evidence="15">The sequence shown here is derived from an EMBL/GenBank/DDBJ whole genome shotgun (WGS) entry which is preliminary data.</text>
</comment>
<name>A0A931H9D4_9SPHN</name>
<proteinExistence type="inferred from homology"/>
<evidence type="ECO:0000259" key="14">
    <source>
        <dbReference type="Pfam" id="PF07715"/>
    </source>
</evidence>
<dbReference type="GO" id="GO:0015344">
    <property type="term" value="F:siderophore uptake transmembrane transporter activity"/>
    <property type="evidence" value="ECO:0007669"/>
    <property type="project" value="TreeGrafter"/>
</dbReference>
<dbReference type="InterPro" id="IPR039426">
    <property type="entry name" value="TonB-dep_rcpt-like"/>
</dbReference>
<dbReference type="GO" id="GO:0044718">
    <property type="term" value="P:siderophore transmembrane transport"/>
    <property type="evidence" value="ECO:0007669"/>
    <property type="project" value="TreeGrafter"/>
</dbReference>
<protein>
    <submittedName>
        <fullName evidence="15">TonB-dependent receptor</fullName>
    </submittedName>
</protein>
<keyword evidence="2 9" id="KW-0813">Transport</keyword>
<dbReference type="InterPro" id="IPR036942">
    <property type="entry name" value="Beta-barrel_TonB_sf"/>
</dbReference>
<evidence type="ECO:0000313" key="16">
    <source>
        <dbReference type="Proteomes" id="UP000617634"/>
    </source>
</evidence>
<dbReference type="Pfam" id="PF00593">
    <property type="entry name" value="TonB_dep_Rec_b-barrel"/>
    <property type="match status" value="1"/>
</dbReference>
<evidence type="ECO:0000256" key="1">
    <source>
        <dbReference type="ARBA" id="ARBA00004571"/>
    </source>
</evidence>
<dbReference type="GO" id="GO:0009279">
    <property type="term" value="C:cell outer membrane"/>
    <property type="evidence" value="ECO:0007669"/>
    <property type="project" value="UniProtKB-SubCell"/>
</dbReference>
<feature type="domain" description="TonB-dependent receptor-like beta-barrel" evidence="13">
    <location>
        <begin position="434"/>
        <end position="742"/>
    </location>
</feature>
<evidence type="ECO:0000256" key="5">
    <source>
        <dbReference type="ARBA" id="ARBA00022729"/>
    </source>
</evidence>
<keyword evidence="6 11" id="KW-0798">TonB box</keyword>
<dbReference type="SUPFAM" id="SSF56935">
    <property type="entry name" value="Porins"/>
    <property type="match status" value="1"/>
</dbReference>
<comment type="similarity">
    <text evidence="9 11">Belongs to the TonB-dependent receptor family.</text>
</comment>
<evidence type="ECO:0000256" key="7">
    <source>
        <dbReference type="ARBA" id="ARBA00023136"/>
    </source>
</evidence>
<comment type="subcellular location">
    <subcellularLocation>
        <location evidence="1 9">Cell outer membrane</location>
        <topology evidence="1 9">Multi-pass membrane protein</topology>
    </subcellularLocation>
</comment>
<accession>A0A931H9D4</accession>
<sequence length="789" mass="83045">MRRAWAASLATLGTAGLSFSPAFASDDAAIMPPPLVADADGASDSAQLPGAIVVTAPGGSFDIDDAHTLSRADILLSGSPDLLASLTRSIAGVSLQDAQGNPWQPNLVYRGFTASPLQGQAQGLAAYLDGARFNQPFGDTIGFDLIPEAALQSVALRDASPALGLNALGGTLVLETATGRSAPGMDAALSIGSYGEREVSLSAGGTAGDFSYFAAFQSRRETGWRDFSPSRLVNGYLDLGYDTQTAGLHVKLIGADTDLTGNGVAPVELLAARRAAVLSWPDRSTSRYGRISLHPWVALSEETRIEATLYRQRLRARSVNGDIADIEDCEEPADAGLLCLGSDDDDEASVLTDAAGAPIPELLDDGAYGVLNRGALHSRSMGLLAQVIDERTLGAGTNRLALGMSIDTGTSDFASSTELGAFTPLRSVEGLGPQIIQADGAIAPVSLTARTRYIGLFVAESLPLGADLTAEIGLRYNHARVRMRDRIGTALNGDHRFDKLNPGIELDWQVSPALTLRAGYAQTNRVPTPAELSCADEEAPCSLANFFVADPPLKQVVAHGWELGASGSGGSAGWHWNWQLSAWRTRNRDDIVHVASAIRGRAYFRNIERTRRQGIEASFAANTATTRISASYAFTDATFGAPATLSSPSNPQASDAGTIEVSQGDAIPGIPRHSATLSIDYGIVLASHRLDLGGDLIARSGQRLVGDEAGLTPKVPGYVLVNLRASTQLGGAISLFGEVRNLFDRDYATFGTFAEIDEVALAEAPEASDPRAYGPGAPRRWTLGLRAQF</sequence>
<dbReference type="InterPro" id="IPR010917">
    <property type="entry name" value="TonB_rcpt_CS"/>
</dbReference>
<dbReference type="PANTHER" id="PTHR30069:SF39">
    <property type="entry name" value="BLL6183 PROTEIN"/>
    <property type="match status" value="1"/>
</dbReference>
<evidence type="ECO:0000259" key="13">
    <source>
        <dbReference type="Pfam" id="PF00593"/>
    </source>
</evidence>
<dbReference type="Proteomes" id="UP000617634">
    <property type="component" value="Unassembled WGS sequence"/>
</dbReference>
<evidence type="ECO:0000313" key="15">
    <source>
        <dbReference type="EMBL" id="MBH0111351.1"/>
    </source>
</evidence>
<keyword evidence="8 9" id="KW-0998">Cell outer membrane</keyword>
<feature type="signal peptide" evidence="12">
    <location>
        <begin position="1"/>
        <end position="24"/>
    </location>
</feature>
<organism evidence="15 16">
    <name type="scientific">Novosphingobium aureum</name>
    <dbReference type="NCBI Taxonomy" id="2792964"/>
    <lineage>
        <taxon>Bacteria</taxon>
        <taxon>Pseudomonadati</taxon>
        <taxon>Pseudomonadota</taxon>
        <taxon>Alphaproteobacteria</taxon>
        <taxon>Sphingomonadales</taxon>
        <taxon>Sphingomonadaceae</taxon>
        <taxon>Novosphingobium</taxon>
    </lineage>
</organism>
<keyword evidence="15" id="KW-0675">Receptor</keyword>
<evidence type="ECO:0000256" key="8">
    <source>
        <dbReference type="ARBA" id="ARBA00023237"/>
    </source>
</evidence>
<feature type="short sequence motif" description="TonB C-terminal box" evidence="10">
    <location>
        <begin position="772"/>
        <end position="789"/>
    </location>
</feature>
<dbReference type="PANTHER" id="PTHR30069">
    <property type="entry name" value="TONB-DEPENDENT OUTER MEMBRANE RECEPTOR"/>
    <property type="match status" value="1"/>
</dbReference>
<evidence type="ECO:0000256" key="2">
    <source>
        <dbReference type="ARBA" id="ARBA00022448"/>
    </source>
</evidence>
<keyword evidence="4 9" id="KW-0812">Transmembrane</keyword>
<evidence type="ECO:0000256" key="12">
    <source>
        <dbReference type="SAM" id="SignalP"/>
    </source>
</evidence>
<evidence type="ECO:0000256" key="3">
    <source>
        <dbReference type="ARBA" id="ARBA00022452"/>
    </source>
</evidence>
<feature type="chain" id="PRO_5037978866" evidence="12">
    <location>
        <begin position="25"/>
        <end position="789"/>
    </location>
</feature>
<dbReference type="EMBL" id="JADZGI010000001">
    <property type="protein sequence ID" value="MBH0111351.1"/>
    <property type="molecule type" value="Genomic_DNA"/>
</dbReference>
<keyword evidence="16" id="KW-1185">Reference proteome</keyword>
<dbReference type="PROSITE" id="PS52016">
    <property type="entry name" value="TONB_DEPENDENT_REC_3"/>
    <property type="match status" value="1"/>
</dbReference>
<evidence type="ECO:0000256" key="9">
    <source>
        <dbReference type="PROSITE-ProRule" id="PRU01360"/>
    </source>
</evidence>
<dbReference type="Gene3D" id="2.170.130.10">
    <property type="entry name" value="TonB-dependent receptor, plug domain"/>
    <property type="match status" value="1"/>
</dbReference>
<evidence type="ECO:0000256" key="10">
    <source>
        <dbReference type="PROSITE-ProRule" id="PRU10144"/>
    </source>
</evidence>
<dbReference type="Pfam" id="PF07715">
    <property type="entry name" value="Plug"/>
    <property type="match status" value="1"/>
</dbReference>
<dbReference type="InterPro" id="IPR000531">
    <property type="entry name" value="Beta-barrel_TonB"/>
</dbReference>
<evidence type="ECO:0000256" key="11">
    <source>
        <dbReference type="RuleBase" id="RU003357"/>
    </source>
</evidence>
<feature type="domain" description="TonB-dependent receptor plug" evidence="14">
    <location>
        <begin position="68"/>
        <end position="171"/>
    </location>
</feature>
<keyword evidence="3 9" id="KW-1134">Transmembrane beta strand</keyword>
<reference evidence="15" key="1">
    <citation type="submission" date="2020-11" db="EMBL/GenBank/DDBJ databases">
        <title>Novosphingobium aureum sp. nov., a marine bacterium isolated from sediment of a salt flat.</title>
        <authorList>
            <person name="Yoo Y."/>
            <person name="Kim J.-J."/>
        </authorList>
    </citation>
    <scope>NUCLEOTIDE SEQUENCE</scope>
    <source>
        <strain evidence="15">YJ-S2-02</strain>
    </source>
</reference>
<evidence type="ECO:0000256" key="6">
    <source>
        <dbReference type="ARBA" id="ARBA00023077"/>
    </source>
</evidence>
<keyword evidence="5 12" id="KW-0732">Signal</keyword>